<feature type="signal peptide" evidence="2">
    <location>
        <begin position="1"/>
        <end position="22"/>
    </location>
</feature>
<dbReference type="Proteomes" id="UP000543579">
    <property type="component" value="Unassembled WGS sequence"/>
</dbReference>
<reference evidence="4 5" key="1">
    <citation type="submission" date="2020-08" db="EMBL/GenBank/DDBJ databases">
        <title>Genomic Encyclopedia of Type Strains, Phase III (KMG-III): the genomes of soil and plant-associated and newly described type strains.</title>
        <authorList>
            <person name="Whitman W."/>
        </authorList>
    </citation>
    <scope>NUCLEOTIDE SEQUENCE [LARGE SCALE GENOMIC DNA]</scope>
    <source>
        <strain evidence="4 5">CECT 8356</strain>
    </source>
</reference>
<evidence type="ECO:0000313" key="5">
    <source>
        <dbReference type="Proteomes" id="UP000543579"/>
    </source>
</evidence>
<dbReference type="PROSITE" id="PS51257">
    <property type="entry name" value="PROKAR_LIPOPROTEIN"/>
    <property type="match status" value="1"/>
</dbReference>
<protein>
    <recommendedName>
        <fullName evidence="3">DUF5067 domain-containing protein</fullName>
    </recommendedName>
</protein>
<comment type="caution">
    <text evidence="4">The sequence shown here is derived from an EMBL/GenBank/DDBJ whole genome shotgun (WGS) entry which is preliminary data.</text>
</comment>
<dbReference type="AlphaFoldDB" id="A0A7W5GH68"/>
<gene>
    <name evidence="4" type="ORF">FHS07_003270</name>
</gene>
<name>A0A7W5GH68_9MICO</name>
<dbReference type="Gene3D" id="2.60.40.1240">
    <property type="match status" value="1"/>
</dbReference>
<proteinExistence type="predicted"/>
<dbReference type="InterPro" id="IPR029050">
    <property type="entry name" value="Immunoprotect_excell_Ig-like"/>
</dbReference>
<accession>A0A7W5GH68</accession>
<keyword evidence="1 2" id="KW-0732">Signal</keyword>
<dbReference type="InterPro" id="IPR031989">
    <property type="entry name" value="DUF5067"/>
</dbReference>
<dbReference type="RefSeq" id="WP_183420914.1">
    <property type="nucleotide sequence ID" value="NZ_JACHXY010000006.1"/>
</dbReference>
<feature type="domain" description="DUF5067" evidence="3">
    <location>
        <begin position="44"/>
        <end position="169"/>
    </location>
</feature>
<dbReference type="Pfam" id="PF16729">
    <property type="entry name" value="DUF5067"/>
    <property type="match status" value="1"/>
</dbReference>
<evidence type="ECO:0000313" key="4">
    <source>
        <dbReference type="EMBL" id="MBB3159535.1"/>
    </source>
</evidence>
<sequence>MHRTTKATTLIASLGIAVLAFAGCASTATDSPAPDETVTVDSAPIEEAPAEATFEDSVLTTEDVTITITDTKTIQVGEPGNEYGDVPVIAFWYDITNTGADRDVTPNDFIFYFNAFQDNDPNAENELNVGALPDDQFLDSQMENIKEGGTVSNAVAYELTDTTTPVKLVASTDLGQTEIGSMTINLG</sequence>
<feature type="chain" id="PRO_5038400812" description="DUF5067 domain-containing protein" evidence="2">
    <location>
        <begin position="23"/>
        <end position="187"/>
    </location>
</feature>
<organism evidence="4 5">
    <name type="scientific">Microbacterium proteolyticum</name>
    <dbReference type="NCBI Taxonomy" id="1572644"/>
    <lineage>
        <taxon>Bacteria</taxon>
        <taxon>Bacillati</taxon>
        <taxon>Actinomycetota</taxon>
        <taxon>Actinomycetes</taxon>
        <taxon>Micrococcales</taxon>
        <taxon>Microbacteriaceae</taxon>
        <taxon>Microbacterium</taxon>
    </lineage>
</organism>
<evidence type="ECO:0000259" key="3">
    <source>
        <dbReference type="Pfam" id="PF16729"/>
    </source>
</evidence>
<dbReference type="EMBL" id="JACHXY010000006">
    <property type="protein sequence ID" value="MBB3159535.1"/>
    <property type="molecule type" value="Genomic_DNA"/>
</dbReference>
<evidence type="ECO:0000256" key="1">
    <source>
        <dbReference type="ARBA" id="ARBA00022729"/>
    </source>
</evidence>
<evidence type="ECO:0000256" key="2">
    <source>
        <dbReference type="SAM" id="SignalP"/>
    </source>
</evidence>